<evidence type="ECO:0000313" key="1">
    <source>
        <dbReference type="EMBL" id="MFC4669075.1"/>
    </source>
</evidence>
<keyword evidence="2" id="KW-1185">Reference proteome</keyword>
<dbReference type="RefSeq" id="WP_380717484.1">
    <property type="nucleotide sequence ID" value="NZ_JBHSGI010000009.1"/>
</dbReference>
<proteinExistence type="predicted"/>
<evidence type="ECO:0000313" key="2">
    <source>
        <dbReference type="Proteomes" id="UP001595973"/>
    </source>
</evidence>
<comment type="caution">
    <text evidence="1">The sequence shown here is derived from an EMBL/GenBank/DDBJ whole genome shotgun (WGS) entry which is preliminary data.</text>
</comment>
<organism evidence="1 2">
    <name type="scientific">Seohaeicola nanhaiensis</name>
    <dbReference type="NCBI Taxonomy" id="1387282"/>
    <lineage>
        <taxon>Bacteria</taxon>
        <taxon>Pseudomonadati</taxon>
        <taxon>Pseudomonadota</taxon>
        <taxon>Alphaproteobacteria</taxon>
        <taxon>Rhodobacterales</taxon>
        <taxon>Roseobacteraceae</taxon>
        <taxon>Seohaeicola</taxon>
    </lineage>
</organism>
<dbReference type="EMBL" id="JBHSGI010000009">
    <property type="protein sequence ID" value="MFC4669075.1"/>
    <property type="molecule type" value="Genomic_DNA"/>
</dbReference>
<name>A0ABV9KFX9_9RHOB</name>
<protein>
    <submittedName>
        <fullName evidence="1">Uncharacterized protein</fullName>
    </submittedName>
</protein>
<gene>
    <name evidence="1" type="ORF">ACFO5X_10960</name>
</gene>
<dbReference type="Proteomes" id="UP001595973">
    <property type="component" value="Unassembled WGS sequence"/>
</dbReference>
<reference evidence="2" key="1">
    <citation type="journal article" date="2019" name="Int. J. Syst. Evol. Microbiol.">
        <title>The Global Catalogue of Microorganisms (GCM) 10K type strain sequencing project: providing services to taxonomists for standard genome sequencing and annotation.</title>
        <authorList>
            <consortium name="The Broad Institute Genomics Platform"/>
            <consortium name="The Broad Institute Genome Sequencing Center for Infectious Disease"/>
            <person name="Wu L."/>
            <person name="Ma J."/>
        </authorList>
    </citation>
    <scope>NUCLEOTIDE SEQUENCE [LARGE SCALE GENOMIC DNA]</scope>
    <source>
        <strain evidence="2">CGMCC 4.7283</strain>
    </source>
</reference>
<sequence length="97" mass="10641">MIDLVATKPTTTTFAAAVGAIMFAGQVQYPPRTEAYQVYQVGGTYSDFMANLPRTAAIDDFARQIGALYDVFAQRQERLGAEFEAAIFSDVESLYEA</sequence>
<accession>A0ABV9KFX9</accession>